<evidence type="ECO:0000256" key="1">
    <source>
        <dbReference type="SAM" id="MobiDB-lite"/>
    </source>
</evidence>
<feature type="region of interest" description="Disordered" evidence="1">
    <location>
        <begin position="282"/>
        <end position="337"/>
    </location>
</feature>
<dbReference type="InParanoid" id="G3AHP6"/>
<name>G3AHP6_SPAPN</name>
<keyword evidence="3" id="KW-1185">Reference proteome</keyword>
<feature type="compositionally biased region" description="Polar residues" evidence="1">
    <location>
        <begin position="294"/>
        <end position="304"/>
    </location>
</feature>
<dbReference type="GeneID" id="18875039"/>
<proteinExistence type="predicted"/>
<evidence type="ECO:0000313" key="2">
    <source>
        <dbReference type="EMBL" id="EGW34209.1"/>
    </source>
</evidence>
<dbReference type="AlphaFoldDB" id="G3AHP6"/>
<dbReference type="Proteomes" id="UP000000709">
    <property type="component" value="Unassembled WGS sequence"/>
</dbReference>
<reference evidence="2 3" key="1">
    <citation type="journal article" date="2011" name="Proc. Natl. Acad. Sci. U.S.A.">
        <title>Comparative genomics of xylose-fermenting fungi for enhanced biofuel production.</title>
        <authorList>
            <person name="Wohlbach D.J."/>
            <person name="Kuo A."/>
            <person name="Sato T.K."/>
            <person name="Potts K.M."/>
            <person name="Salamov A.A."/>
            <person name="LaButti K.M."/>
            <person name="Sun H."/>
            <person name="Clum A."/>
            <person name="Pangilinan J.L."/>
            <person name="Lindquist E.A."/>
            <person name="Lucas S."/>
            <person name="Lapidus A."/>
            <person name="Jin M."/>
            <person name="Gunawan C."/>
            <person name="Balan V."/>
            <person name="Dale B.E."/>
            <person name="Jeffries T.W."/>
            <person name="Zinkel R."/>
            <person name="Barry K.W."/>
            <person name="Grigoriev I.V."/>
            <person name="Gasch A.P."/>
        </authorList>
    </citation>
    <scope>NUCLEOTIDE SEQUENCE [LARGE SCALE GENOMIC DNA]</scope>
    <source>
        <strain evidence="3">NRRL Y-27907 / 11-Y1</strain>
    </source>
</reference>
<protein>
    <recommendedName>
        <fullName evidence="4">RAD51 interacting motif domain-containing protein</fullName>
    </recommendedName>
</protein>
<dbReference type="RefSeq" id="XP_007373793.1">
    <property type="nucleotide sequence ID" value="XM_007373731.1"/>
</dbReference>
<evidence type="ECO:0000313" key="3">
    <source>
        <dbReference type="Proteomes" id="UP000000709"/>
    </source>
</evidence>
<dbReference type="eggNOG" id="ENOG502RQJX">
    <property type="taxonomic scope" value="Eukaryota"/>
</dbReference>
<gene>
    <name evidence="2" type="ORF">SPAPADRAFT_65371</name>
</gene>
<accession>G3AHP6</accession>
<dbReference type="STRING" id="619300.G3AHP6"/>
<dbReference type="KEGG" id="spaa:SPAPADRAFT_65371"/>
<dbReference type="HOGENOM" id="CLU_765406_0_0_1"/>
<sequence>MFDKLKIFQPRAVSSKETDRSLFSDENSRVKLKRIKPYIHNSNRQPVERLNNIPLRSNTEPTPLRESIILDPRLVQSVCDEVVEDSEEEVSELVSSSCLPSNHTIETSIPWNSQKLPDEQISSQLSCISNDNFHAEDLAAMPIDSELEFYTSQPQIGFSQAVSDDDDVLLLEDTIHEEEEKGEEYDEYDERFENNIQESDESSEEFDKHDILGAIQNSELLSPMDDEIDFNIEEILECSTQCDLSLEEEEVKSTEVVEAVKSAEVVEVVKSAEVVEIMHEQKSEAEVQIDIPQQEHNASTSTQIDSDELESKTPPPGSKPARKRLASKPLSSLCSSNQPRFRVGLSKRVKIDSLHTYLKKGK</sequence>
<organism evidence="3">
    <name type="scientific">Spathaspora passalidarum (strain NRRL Y-27907 / 11-Y1)</name>
    <dbReference type="NCBI Taxonomy" id="619300"/>
    <lineage>
        <taxon>Eukaryota</taxon>
        <taxon>Fungi</taxon>
        <taxon>Dikarya</taxon>
        <taxon>Ascomycota</taxon>
        <taxon>Saccharomycotina</taxon>
        <taxon>Pichiomycetes</taxon>
        <taxon>Debaryomycetaceae</taxon>
        <taxon>Spathaspora</taxon>
    </lineage>
</organism>
<dbReference type="EMBL" id="GL996500">
    <property type="protein sequence ID" value="EGW34209.1"/>
    <property type="molecule type" value="Genomic_DNA"/>
</dbReference>
<evidence type="ECO:0008006" key="4">
    <source>
        <dbReference type="Google" id="ProtNLM"/>
    </source>
</evidence>